<reference evidence="1" key="1">
    <citation type="submission" date="2014-09" db="EMBL/GenBank/DDBJ databases">
        <authorList>
            <person name="Magalhaes I.L.F."/>
            <person name="Oliveira U."/>
            <person name="Santos F.R."/>
            <person name="Vidigal T.H.D.A."/>
            <person name="Brescovit A.D."/>
            <person name="Santos A.J."/>
        </authorList>
    </citation>
    <scope>NUCLEOTIDE SEQUENCE</scope>
    <source>
        <tissue evidence="1">Shoot tissue taken approximately 20 cm above the soil surface</tissue>
    </source>
</reference>
<organism evidence="1">
    <name type="scientific">Arundo donax</name>
    <name type="common">Giant reed</name>
    <name type="synonym">Donax arundinaceus</name>
    <dbReference type="NCBI Taxonomy" id="35708"/>
    <lineage>
        <taxon>Eukaryota</taxon>
        <taxon>Viridiplantae</taxon>
        <taxon>Streptophyta</taxon>
        <taxon>Embryophyta</taxon>
        <taxon>Tracheophyta</taxon>
        <taxon>Spermatophyta</taxon>
        <taxon>Magnoliopsida</taxon>
        <taxon>Liliopsida</taxon>
        <taxon>Poales</taxon>
        <taxon>Poaceae</taxon>
        <taxon>PACMAD clade</taxon>
        <taxon>Arundinoideae</taxon>
        <taxon>Arundineae</taxon>
        <taxon>Arundo</taxon>
    </lineage>
</organism>
<dbReference type="AlphaFoldDB" id="A0A0A9BPA0"/>
<evidence type="ECO:0000313" key="1">
    <source>
        <dbReference type="EMBL" id="JAD63070.1"/>
    </source>
</evidence>
<proteinExistence type="predicted"/>
<sequence>MVGLARSGLMSLTIGLIERLF</sequence>
<accession>A0A0A9BPA0</accession>
<dbReference type="EMBL" id="GBRH01234825">
    <property type="protein sequence ID" value="JAD63070.1"/>
    <property type="molecule type" value="Transcribed_RNA"/>
</dbReference>
<name>A0A0A9BPA0_ARUDO</name>
<protein>
    <submittedName>
        <fullName evidence="1">Uncharacterized protein</fullName>
    </submittedName>
</protein>
<reference evidence="1" key="2">
    <citation type="journal article" date="2015" name="Data Brief">
        <title>Shoot transcriptome of the giant reed, Arundo donax.</title>
        <authorList>
            <person name="Barrero R.A."/>
            <person name="Guerrero F.D."/>
            <person name="Moolhuijzen P."/>
            <person name="Goolsby J.A."/>
            <person name="Tidwell J."/>
            <person name="Bellgard S.E."/>
            <person name="Bellgard M.I."/>
        </authorList>
    </citation>
    <scope>NUCLEOTIDE SEQUENCE</scope>
    <source>
        <tissue evidence="1">Shoot tissue taken approximately 20 cm above the soil surface</tissue>
    </source>
</reference>